<evidence type="ECO:0000313" key="6">
    <source>
        <dbReference type="Proteomes" id="UP000236319"/>
    </source>
</evidence>
<keyword evidence="6" id="KW-1185">Reference proteome</keyword>
<dbReference type="GO" id="GO:0003677">
    <property type="term" value="F:DNA binding"/>
    <property type="evidence" value="ECO:0007669"/>
    <property type="project" value="UniProtKB-KW"/>
</dbReference>
<evidence type="ECO:0000256" key="2">
    <source>
        <dbReference type="ARBA" id="ARBA00022771"/>
    </source>
</evidence>
<dbReference type="SMART" id="SM00154">
    <property type="entry name" value="ZnF_AN1"/>
    <property type="match status" value="1"/>
</dbReference>
<evidence type="ECO:0000256" key="3">
    <source>
        <dbReference type="ARBA" id="ARBA00022833"/>
    </source>
</evidence>
<dbReference type="EMBL" id="BDSA01000001">
    <property type="protein sequence ID" value="GBE58815.1"/>
    <property type="molecule type" value="Genomic_DNA"/>
</dbReference>
<accession>A0A2H6K751</accession>
<dbReference type="OrthoDB" id="428577at2759"/>
<reference evidence="5 6" key="1">
    <citation type="journal article" date="2017" name="BMC Genomics">
        <title>Whole-genome assembly of Babesia ovata and comparative genomics between closely related pathogens.</title>
        <authorList>
            <person name="Yamagishi J."/>
            <person name="Asada M."/>
            <person name="Hakimi H."/>
            <person name="Tanaka T.Q."/>
            <person name="Sugimoto C."/>
            <person name="Kawazu S."/>
        </authorList>
    </citation>
    <scope>NUCLEOTIDE SEQUENCE [LARGE SCALE GENOMIC DNA]</scope>
    <source>
        <strain evidence="5 6">Miyake</strain>
    </source>
</reference>
<keyword evidence="1" id="KW-0479">Metal-binding</keyword>
<keyword evidence="3" id="KW-0862">Zinc</keyword>
<dbReference type="VEuPathDB" id="PiroplasmaDB:BOVATA_003080"/>
<sequence>MSQSASDSEEERLLQEQFNSIAFCNFKEPDGQSLCSEQVRVVGHDCKFCRKRFCIRHLLPEVHGCNPKPPKLNKHGRPKKRP</sequence>
<keyword evidence="5" id="KW-0238">DNA-binding</keyword>
<gene>
    <name evidence="5" type="ORF">BOVATA_003080</name>
</gene>
<dbReference type="AlphaFoldDB" id="A0A2H6K751"/>
<evidence type="ECO:0000256" key="1">
    <source>
        <dbReference type="ARBA" id="ARBA00022723"/>
    </source>
</evidence>
<dbReference type="Proteomes" id="UP000236319">
    <property type="component" value="Unassembled WGS sequence"/>
</dbReference>
<dbReference type="GO" id="GO:0008270">
    <property type="term" value="F:zinc ion binding"/>
    <property type="evidence" value="ECO:0007669"/>
    <property type="project" value="UniProtKB-KW"/>
</dbReference>
<keyword evidence="2" id="KW-0863">Zinc-finger</keyword>
<dbReference type="InterPro" id="IPR035896">
    <property type="entry name" value="AN1-like_Znf"/>
</dbReference>
<evidence type="ECO:0000259" key="4">
    <source>
        <dbReference type="SMART" id="SM00154"/>
    </source>
</evidence>
<dbReference type="InterPro" id="IPR000058">
    <property type="entry name" value="Znf_AN1"/>
</dbReference>
<feature type="domain" description="AN1-type" evidence="4">
    <location>
        <begin position="33"/>
        <end position="70"/>
    </location>
</feature>
<dbReference type="GeneID" id="39872585"/>
<comment type="caution">
    <text evidence="5">The sequence shown here is derived from an EMBL/GenBank/DDBJ whole genome shotgun (WGS) entry which is preliminary data.</text>
</comment>
<evidence type="ECO:0000313" key="5">
    <source>
        <dbReference type="EMBL" id="GBE58815.1"/>
    </source>
</evidence>
<organism evidence="5 6">
    <name type="scientific">Babesia ovata</name>
    <dbReference type="NCBI Taxonomy" id="189622"/>
    <lineage>
        <taxon>Eukaryota</taxon>
        <taxon>Sar</taxon>
        <taxon>Alveolata</taxon>
        <taxon>Apicomplexa</taxon>
        <taxon>Aconoidasida</taxon>
        <taxon>Piroplasmida</taxon>
        <taxon>Babesiidae</taxon>
        <taxon>Babesia</taxon>
    </lineage>
</organism>
<dbReference type="SUPFAM" id="SSF118310">
    <property type="entry name" value="AN1-like Zinc finger"/>
    <property type="match status" value="1"/>
</dbReference>
<proteinExistence type="predicted"/>
<dbReference type="RefSeq" id="XP_028865058.1">
    <property type="nucleotide sequence ID" value="XM_029009225.1"/>
</dbReference>
<dbReference type="Pfam" id="PF01428">
    <property type="entry name" value="zf-AN1"/>
    <property type="match status" value="1"/>
</dbReference>
<name>A0A2H6K751_9APIC</name>
<protein>
    <submittedName>
        <fullName evidence="5">DNA-binding protein SMUBP-2, putative</fullName>
    </submittedName>
</protein>
<dbReference type="Gene3D" id="4.10.1110.10">
    <property type="entry name" value="AN1-like Zinc finger"/>
    <property type="match status" value="1"/>
</dbReference>